<evidence type="ECO:0000256" key="1">
    <source>
        <dbReference type="SAM" id="MobiDB-lite"/>
    </source>
</evidence>
<proteinExistence type="predicted"/>
<dbReference type="PANTHER" id="PTHR32026">
    <property type="entry name" value="METHYLTRANSFERASE-LIKE PROTEIN 24"/>
    <property type="match status" value="1"/>
</dbReference>
<feature type="region of interest" description="Disordered" evidence="1">
    <location>
        <begin position="150"/>
        <end position="169"/>
    </location>
</feature>
<sequence>MLSSRPSLVYLLAALASVLFLITLFTQLHAPSWPVRPLTNAPPFPLNTPPSPSLPSTSPALTPLDPHLLAPLAEHLHQSAVSSRTLMLSESGTRNFPDGYIFPYNVWDVVRPAYPCPHEVERVGTLGDGGKWVCGMARYEALFPPISSPSAGEKGGITRPGPPSASTTTTTTTTMIIYSFGVNDDSSFEAAVMARTNARVWGWDYSVEGWGPQIAEGGVGDRAKFEKAAIGKTDGEREGHTWKTVQGCMAANGHGWVDLVKMDVEGAEFDALGSLVEFVSQTWEESGDGVLPFGQLLVEIHLYTSKVDFGMPTTMKEFLDWWVDLEKMGLRPVWNEHNWIGDVMTGKPRYIEYTFINVRHPKNKPFLEKV</sequence>
<dbReference type="AlphaFoldDB" id="A0A2K1QT72"/>
<reference evidence="3 4" key="1">
    <citation type="submission" date="2017-06" db="EMBL/GenBank/DDBJ databases">
        <title>Draft genome sequence of a variant of Elsinoe murrayae.</title>
        <authorList>
            <person name="Cheng Q."/>
        </authorList>
    </citation>
    <scope>NUCLEOTIDE SEQUENCE [LARGE SCALE GENOMIC DNA]</scope>
    <source>
        <strain evidence="3 4">CQ-2017a</strain>
    </source>
</reference>
<protein>
    <recommendedName>
        <fullName evidence="2">Methyltransferase domain-containing protein</fullName>
    </recommendedName>
</protein>
<evidence type="ECO:0000313" key="3">
    <source>
        <dbReference type="EMBL" id="PNS18199.1"/>
    </source>
</evidence>
<organism evidence="3 4">
    <name type="scientific">Sphaceloma murrayae</name>
    <dbReference type="NCBI Taxonomy" id="2082308"/>
    <lineage>
        <taxon>Eukaryota</taxon>
        <taxon>Fungi</taxon>
        <taxon>Dikarya</taxon>
        <taxon>Ascomycota</taxon>
        <taxon>Pezizomycotina</taxon>
        <taxon>Dothideomycetes</taxon>
        <taxon>Dothideomycetidae</taxon>
        <taxon>Myriangiales</taxon>
        <taxon>Elsinoaceae</taxon>
        <taxon>Sphaceloma</taxon>
    </lineage>
</organism>
<dbReference type="InParanoid" id="A0A2K1QT72"/>
<gene>
    <name evidence="3" type="ORF">CAC42_7568</name>
</gene>
<dbReference type="STRING" id="2082308.A0A2K1QT72"/>
<dbReference type="InterPro" id="IPR025714">
    <property type="entry name" value="Methyltranfer_dom"/>
</dbReference>
<evidence type="ECO:0000259" key="2">
    <source>
        <dbReference type="Pfam" id="PF13383"/>
    </source>
</evidence>
<feature type="domain" description="Methyltransferase" evidence="2">
    <location>
        <begin position="109"/>
        <end position="196"/>
    </location>
</feature>
<comment type="caution">
    <text evidence="3">The sequence shown here is derived from an EMBL/GenBank/DDBJ whole genome shotgun (WGS) entry which is preliminary data.</text>
</comment>
<dbReference type="PANTHER" id="PTHR32026:SF10">
    <property type="entry name" value="METHYLTRANSFERASE-LIKE PROTEIN 24-RELATED"/>
    <property type="match status" value="1"/>
</dbReference>
<dbReference type="Pfam" id="PF13383">
    <property type="entry name" value="Methyltransf_22"/>
    <property type="match status" value="1"/>
</dbReference>
<dbReference type="EMBL" id="NKHZ01000043">
    <property type="protein sequence ID" value="PNS18199.1"/>
    <property type="molecule type" value="Genomic_DNA"/>
</dbReference>
<dbReference type="OrthoDB" id="10006218at2759"/>
<dbReference type="InterPro" id="IPR026913">
    <property type="entry name" value="METTL24"/>
</dbReference>
<evidence type="ECO:0000313" key="4">
    <source>
        <dbReference type="Proteomes" id="UP000243797"/>
    </source>
</evidence>
<name>A0A2K1QT72_9PEZI</name>
<keyword evidence="4" id="KW-1185">Reference proteome</keyword>
<dbReference type="Proteomes" id="UP000243797">
    <property type="component" value="Unassembled WGS sequence"/>
</dbReference>
<accession>A0A2K1QT72</accession>